<keyword evidence="2" id="KW-1185">Reference proteome</keyword>
<dbReference type="RefSeq" id="WP_151057971.1">
    <property type="nucleotide sequence ID" value="NZ_CP044222.1"/>
</dbReference>
<gene>
    <name evidence="1" type="ORF">F5I99_16690</name>
</gene>
<dbReference type="PANTHER" id="PTHR37953">
    <property type="entry name" value="UPF0127 PROTEIN MJ1496"/>
    <property type="match status" value="1"/>
</dbReference>
<dbReference type="Pfam" id="PF02643">
    <property type="entry name" value="DUF192"/>
    <property type="match status" value="1"/>
</dbReference>
<sequence>MRTLFQHWIMTCLLCLPIQLLADTGVEYLLFDIQEQQLVVEVALSPEQRSRGLMHRQELSADAGMLFILDPQPRQCFWMRNTYIPLTLAYLDENFTLLQLSDMQPLSDELHCADQPSSFALEVNQGWFEQHDVEIGQQLRPRLP</sequence>
<dbReference type="AlphaFoldDB" id="A0A5J6LHG1"/>
<dbReference type="Proteomes" id="UP000325606">
    <property type="component" value="Chromosome"/>
</dbReference>
<name>A0A5J6LHG1_9GAMM</name>
<dbReference type="InterPro" id="IPR003795">
    <property type="entry name" value="DUF192"/>
</dbReference>
<dbReference type="InterPro" id="IPR038695">
    <property type="entry name" value="Saro_0823-like_sf"/>
</dbReference>
<proteinExistence type="predicted"/>
<evidence type="ECO:0000313" key="1">
    <source>
        <dbReference type="EMBL" id="QEW07994.1"/>
    </source>
</evidence>
<dbReference type="EMBL" id="CP044222">
    <property type="protein sequence ID" value="QEW07994.1"/>
    <property type="molecule type" value="Genomic_DNA"/>
</dbReference>
<evidence type="ECO:0000313" key="2">
    <source>
        <dbReference type="Proteomes" id="UP000325606"/>
    </source>
</evidence>
<organism evidence="1 2">
    <name type="scientific">Nitrincola iocasae</name>
    <dbReference type="NCBI Taxonomy" id="2614693"/>
    <lineage>
        <taxon>Bacteria</taxon>
        <taxon>Pseudomonadati</taxon>
        <taxon>Pseudomonadota</taxon>
        <taxon>Gammaproteobacteria</taxon>
        <taxon>Oceanospirillales</taxon>
        <taxon>Oceanospirillaceae</taxon>
        <taxon>Nitrincola</taxon>
    </lineage>
</organism>
<dbReference type="KEGG" id="nik:F5I99_16690"/>
<reference evidence="1 2" key="1">
    <citation type="submission" date="2019-09" db="EMBL/GenBank/DDBJ databases">
        <title>Nitrincola iocasae sp. nov., a bacterium isolated from the sediment collected at a cold seep field in South China Sea.</title>
        <authorList>
            <person name="Zhang H."/>
            <person name="Wang H."/>
            <person name="Li C."/>
        </authorList>
    </citation>
    <scope>NUCLEOTIDE SEQUENCE [LARGE SCALE GENOMIC DNA]</scope>
    <source>
        <strain evidence="1 2">KXZD1103</strain>
    </source>
</reference>
<protein>
    <submittedName>
        <fullName evidence="1">DUF192 domain-containing protein</fullName>
    </submittedName>
</protein>
<dbReference type="PANTHER" id="PTHR37953:SF1">
    <property type="entry name" value="UPF0127 PROTEIN MJ1496"/>
    <property type="match status" value="1"/>
</dbReference>
<dbReference type="Gene3D" id="2.60.120.1140">
    <property type="entry name" value="Protein of unknown function DUF192"/>
    <property type="match status" value="1"/>
</dbReference>
<accession>A0A5J6LHG1</accession>